<dbReference type="EnsemblPlants" id="OPUNC02G12180.1">
    <property type="protein sequence ID" value="OPUNC02G12180.1"/>
    <property type="gene ID" value="OPUNC02G12180"/>
</dbReference>
<dbReference type="Pfam" id="PF11282">
    <property type="entry name" value="DUF3082"/>
    <property type="match status" value="1"/>
</dbReference>
<evidence type="ECO:0000313" key="4">
    <source>
        <dbReference type="Proteomes" id="UP000026962"/>
    </source>
</evidence>
<dbReference type="eggNOG" id="ENOG502QTY9">
    <property type="taxonomic scope" value="Eukaryota"/>
</dbReference>
<evidence type="ECO:0000256" key="1">
    <source>
        <dbReference type="SAM" id="MobiDB-lite"/>
    </source>
</evidence>
<dbReference type="PANTHER" id="PTHR35733">
    <property type="entry name" value="OS02G0307800 PROTEIN"/>
    <property type="match status" value="1"/>
</dbReference>
<feature type="region of interest" description="Disordered" evidence="1">
    <location>
        <begin position="43"/>
        <end position="81"/>
    </location>
</feature>
<reference evidence="3" key="1">
    <citation type="submission" date="2015-04" db="UniProtKB">
        <authorList>
            <consortium name="EnsemblPlants"/>
        </authorList>
    </citation>
    <scope>IDENTIFICATION</scope>
</reference>
<feature type="compositionally biased region" description="Low complexity" evidence="1">
    <location>
        <begin position="259"/>
        <end position="275"/>
    </location>
</feature>
<organism evidence="3">
    <name type="scientific">Oryza punctata</name>
    <name type="common">Red rice</name>
    <dbReference type="NCBI Taxonomy" id="4537"/>
    <lineage>
        <taxon>Eukaryota</taxon>
        <taxon>Viridiplantae</taxon>
        <taxon>Streptophyta</taxon>
        <taxon>Embryophyta</taxon>
        <taxon>Tracheophyta</taxon>
        <taxon>Spermatophyta</taxon>
        <taxon>Magnoliopsida</taxon>
        <taxon>Liliopsida</taxon>
        <taxon>Poales</taxon>
        <taxon>Poaceae</taxon>
        <taxon>BOP clade</taxon>
        <taxon>Oryzoideae</taxon>
        <taxon>Oryzeae</taxon>
        <taxon>Oryzinae</taxon>
        <taxon>Oryza</taxon>
    </lineage>
</organism>
<sequence length="323" mass="34554">MLLLHSSPRLLLLRHRRLLAGAASPYALPGRRRRLLRRSVAVRAEPELPAPAPPPAPSTSATTEPPGDDGGGEGDGPVELRTPTLFSIDENPTPLQTATSVLLTGAISVFLFRSIRRRARRAKELRVRSGGVEKPNNLSKEALEGLRLVSASPIEVDKPPSPVQALLGGIAAGVIALILYKFTTTIEAALNRQTISDSFSVRQITITIRTIINGICYLATFVFGINSVGLVLYGLQLTFASIMGDDNSSSAAEKISEQSNTMASSNSSTDSTSDNDSTRNDKSKNSTGRDGRGMGWVTCASSYSFRAMLEELASECPETSHNC</sequence>
<evidence type="ECO:0000313" key="3">
    <source>
        <dbReference type="EnsemblPlants" id="OPUNC02G12180.1"/>
    </source>
</evidence>
<keyword evidence="2" id="KW-0812">Transmembrane</keyword>
<evidence type="ECO:0000256" key="2">
    <source>
        <dbReference type="SAM" id="Phobius"/>
    </source>
</evidence>
<keyword evidence="2" id="KW-0472">Membrane</keyword>
<dbReference type="GO" id="GO:0009535">
    <property type="term" value="C:chloroplast thylakoid membrane"/>
    <property type="evidence" value="ECO:0007669"/>
    <property type="project" value="TreeGrafter"/>
</dbReference>
<feature type="compositionally biased region" description="Pro residues" evidence="1">
    <location>
        <begin position="48"/>
        <end position="57"/>
    </location>
</feature>
<proteinExistence type="predicted"/>
<dbReference type="Gramene" id="OPUNC02G12180.1">
    <property type="protein sequence ID" value="OPUNC02G12180.1"/>
    <property type="gene ID" value="OPUNC02G12180"/>
</dbReference>
<dbReference type="OMA" id="MMSASPI"/>
<protein>
    <submittedName>
        <fullName evidence="3">Uncharacterized protein</fullName>
    </submittedName>
</protein>
<accession>A0A0E0JYX1</accession>
<dbReference type="PANTHER" id="PTHR35733:SF1">
    <property type="entry name" value="OS02G0307800 PROTEIN"/>
    <property type="match status" value="1"/>
</dbReference>
<keyword evidence="2" id="KW-1133">Transmembrane helix</keyword>
<dbReference type="InterPro" id="IPR021434">
    <property type="entry name" value="DUF3082"/>
</dbReference>
<feature type="transmembrane region" description="Helical" evidence="2">
    <location>
        <begin position="211"/>
        <end position="235"/>
    </location>
</feature>
<reference evidence="3" key="2">
    <citation type="submission" date="2018-05" db="EMBL/GenBank/DDBJ databases">
        <title>OpunRS2 (Oryza punctata Reference Sequence Version 2).</title>
        <authorList>
            <person name="Zhang J."/>
            <person name="Kudrna D."/>
            <person name="Lee S."/>
            <person name="Talag J."/>
            <person name="Welchert J."/>
            <person name="Wing R.A."/>
        </authorList>
    </citation>
    <scope>NUCLEOTIDE SEQUENCE [LARGE SCALE GENOMIC DNA]</scope>
</reference>
<dbReference type="Proteomes" id="UP000026962">
    <property type="component" value="Chromosome 2"/>
</dbReference>
<feature type="compositionally biased region" description="Basic and acidic residues" evidence="1">
    <location>
        <begin position="276"/>
        <end position="290"/>
    </location>
</feature>
<name>A0A0E0JYX1_ORYPU</name>
<keyword evidence="4" id="KW-1185">Reference proteome</keyword>
<feature type="region of interest" description="Disordered" evidence="1">
    <location>
        <begin position="251"/>
        <end position="290"/>
    </location>
</feature>
<dbReference type="AlphaFoldDB" id="A0A0E0JYX1"/>